<accession>A0A2A3E7Q2</accession>
<dbReference type="EMBL" id="KZ288354">
    <property type="protein sequence ID" value="PBC27246.1"/>
    <property type="molecule type" value="Genomic_DNA"/>
</dbReference>
<keyword evidence="7 13" id="KW-0238">DNA-binding</keyword>
<reference evidence="16 17" key="1">
    <citation type="submission" date="2014-07" db="EMBL/GenBank/DDBJ databases">
        <title>Genomic and transcriptomic analysis on Apis cerana provide comprehensive insights into honey bee biology.</title>
        <authorList>
            <person name="Diao Q."/>
            <person name="Sun L."/>
            <person name="Zheng H."/>
            <person name="Zheng H."/>
            <person name="Xu S."/>
            <person name="Wang S."/>
            <person name="Zeng Z."/>
            <person name="Hu F."/>
            <person name="Su S."/>
            <person name="Wu J."/>
        </authorList>
    </citation>
    <scope>NUCLEOTIDE SEQUENCE [LARGE SCALE GENOMIC DNA]</scope>
    <source>
        <tissue evidence="16">Pupae without intestine</tissue>
    </source>
</reference>
<feature type="DNA-binding region" description="Fork-head" evidence="13">
    <location>
        <begin position="13"/>
        <end position="67"/>
    </location>
</feature>
<dbReference type="GO" id="GO:0000981">
    <property type="term" value="F:DNA-binding transcription factor activity, RNA polymerase II-specific"/>
    <property type="evidence" value="ECO:0007669"/>
    <property type="project" value="TreeGrafter"/>
</dbReference>
<evidence type="ECO:0000256" key="3">
    <source>
        <dbReference type="ARBA" id="ARBA00022473"/>
    </source>
</evidence>
<dbReference type="Pfam" id="PF00250">
    <property type="entry name" value="Forkhead"/>
    <property type="match status" value="1"/>
</dbReference>
<evidence type="ECO:0000256" key="5">
    <source>
        <dbReference type="ARBA" id="ARBA00022782"/>
    </source>
</evidence>
<organism evidence="16 17">
    <name type="scientific">Apis cerana cerana</name>
    <name type="common">Oriental honeybee</name>
    <dbReference type="NCBI Taxonomy" id="94128"/>
    <lineage>
        <taxon>Eukaryota</taxon>
        <taxon>Metazoa</taxon>
        <taxon>Ecdysozoa</taxon>
        <taxon>Arthropoda</taxon>
        <taxon>Hexapoda</taxon>
        <taxon>Insecta</taxon>
        <taxon>Pterygota</taxon>
        <taxon>Neoptera</taxon>
        <taxon>Endopterygota</taxon>
        <taxon>Hymenoptera</taxon>
        <taxon>Apocrita</taxon>
        <taxon>Aculeata</taxon>
        <taxon>Apoidea</taxon>
        <taxon>Anthophila</taxon>
        <taxon>Apidae</taxon>
        <taxon>Apis</taxon>
    </lineage>
</organism>
<dbReference type="PANTHER" id="PTHR45767">
    <property type="entry name" value="FORKHEAD BOX PROTEIN O"/>
    <property type="match status" value="1"/>
</dbReference>
<dbReference type="Proteomes" id="UP000242457">
    <property type="component" value="Unassembled WGS sequence"/>
</dbReference>
<dbReference type="InterPro" id="IPR036390">
    <property type="entry name" value="WH_DNA-bd_sf"/>
</dbReference>
<sequence>MTISDQLYLVNLNSIRHNLSLHSRFMRVQNEGTGKSSWWMINRDAKPGKSRRRAITMETSKFEKRRGRVRKKIEALKNGGLQADTTTSPSNSVNEGLDLFPDSPLQSGSGFQLSPDFREKFIENPIMSNK</sequence>
<gene>
    <name evidence="16" type="ORF">APICC_06888</name>
</gene>
<evidence type="ECO:0000256" key="13">
    <source>
        <dbReference type="PROSITE-ProRule" id="PRU00089"/>
    </source>
</evidence>
<evidence type="ECO:0000256" key="11">
    <source>
        <dbReference type="ARBA" id="ARBA00023306"/>
    </source>
</evidence>
<evidence type="ECO:0000256" key="2">
    <source>
        <dbReference type="ARBA" id="ARBA00004496"/>
    </source>
</evidence>
<dbReference type="GO" id="GO:0030154">
    <property type="term" value="P:cell differentiation"/>
    <property type="evidence" value="ECO:0007669"/>
    <property type="project" value="UniProtKB-KW"/>
</dbReference>
<feature type="compositionally biased region" description="Polar residues" evidence="14">
    <location>
        <begin position="83"/>
        <end position="94"/>
    </location>
</feature>
<evidence type="ECO:0000256" key="12">
    <source>
        <dbReference type="ARBA" id="ARBA00038846"/>
    </source>
</evidence>
<feature type="domain" description="Fork-head" evidence="15">
    <location>
        <begin position="13"/>
        <end position="67"/>
    </location>
</feature>
<evidence type="ECO:0000256" key="10">
    <source>
        <dbReference type="ARBA" id="ARBA00023242"/>
    </source>
</evidence>
<keyword evidence="6" id="KW-0805">Transcription regulation</keyword>
<keyword evidence="5" id="KW-0221">Differentiation</keyword>
<evidence type="ECO:0000256" key="1">
    <source>
        <dbReference type="ARBA" id="ARBA00004123"/>
    </source>
</evidence>
<keyword evidence="8" id="KW-0010">Activator</keyword>
<dbReference type="OrthoDB" id="5954824at2759"/>
<name>A0A2A3E7Q2_APICC</name>
<comment type="subunit">
    <text evidence="12">Interacts with melt.</text>
</comment>
<keyword evidence="10 13" id="KW-0539">Nucleus</keyword>
<proteinExistence type="predicted"/>
<comment type="subcellular location">
    <subcellularLocation>
        <location evidence="2">Cytoplasm</location>
    </subcellularLocation>
    <subcellularLocation>
        <location evidence="1 13">Nucleus</location>
    </subcellularLocation>
</comment>
<dbReference type="PROSITE" id="PS50039">
    <property type="entry name" value="FORK_HEAD_3"/>
    <property type="match status" value="1"/>
</dbReference>
<evidence type="ECO:0000256" key="7">
    <source>
        <dbReference type="ARBA" id="ARBA00023125"/>
    </source>
</evidence>
<dbReference type="Gene3D" id="1.10.10.10">
    <property type="entry name" value="Winged helix-like DNA-binding domain superfamily/Winged helix DNA-binding domain"/>
    <property type="match status" value="1"/>
</dbReference>
<evidence type="ECO:0000313" key="17">
    <source>
        <dbReference type="Proteomes" id="UP000242457"/>
    </source>
</evidence>
<keyword evidence="9" id="KW-0804">Transcription</keyword>
<protein>
    <submittedName>
        <fullName evidence="16">Forkhead box protein O</fullName>
    </submittedName>
</protein>
<dbReference type="STRING" id="94128.A0A2A3E7Q2"/>
<dbReference type="PANTHER" id="PTHR45767:SF2">
    <property type="entry name" value="FORKHEAD BOX PROTEIN O"/>
    <property type="match status" value="1"/>
</dbReference>
<evidence type="ECO:0000259" key="15">
    <source>
        <dbReference type="PROSITE" id="PS50039"/>
    </source>
</evidence>
<evidence type="ECO:0000256" key="8">
    <source>
        <dbReference type="ARBA" id="ARBA00023159"/>
    </source>
</evidence>
<keyword evidence="11" id="KW-0131">Cell cycle</keyword>
<evidence type="ECO:0000256" key="4">
    <source>
        <dbReference type="ARBA" id="ARBA00022490"/>
    </source>
</evidence>
<keyword evidence="4" id="KW-0963">Cytoplasm</keyword>
<evidence type="ECO:0000256" key="14">
    <source>
        <dbReference type="SAM" id="MobiDB-lite"/>
    </source>
</evidence>
<dbReference type="GO" id="GO:0000978">
    <property type="term" value="F:RNA polymerase II cis-regulatory region sequence-specific DNA binding"/>
    <property type="evidence" value="ECO:0007669"/>
    <property type="project" value="TreeGrafter"/>
</dbReference>
<dbReference type="InterPro" id="IPR001766">
    <property type="entry name" value="Fork_head_dom"/>
</dbReference>
<evidence type="ECO:0000256" key="9">
    <source>
        <dbReference type="ARBA" id="ARBA00023163"/>
    </source>
</evidence>
<keyword evidence="3" id="KW-0217">Developmental protein</keyword>
<evidence type="ECO:0000256" key="6">
    <source>
        <dbReference type="ARBA" id="ARBA00023015"/>
    </source>
</evidence>
<dbReference type="SUPFAM" id="SSF46785">
    <property type="entry name" value="Winged helix' DNA-binding domain"/>
    <property type="match status" value="1"/>
</dbReference>
<dbReference type="AlphaFoldDB" id="A0A2A3E7Q2"/>
<dbReference type="GO" id="GO:0005737">
    <property type="term" value="C:cytoplasm"/>
    <property type="evidence" value="ECO:0007669"/>
    <property type="project" value="UniProtKB-SubCell"/>
</dbReference>
<dbReference type="GO" id="GO:0005634">
    <property type="term" value="C:nucleus"/>
    <property type="evidence" value="ECO:0007669"/>
    <property type="project" value="UniProtKB-SubCell"/>
</dbReference>
<evidence type="ECO:0000313" key="16">
    <source>
        <dbReference type="EMBL" id="PBC27246.1"/>
    </source>
</evidence>
<feature type="region of interest" description="Disordered" evidence="14">
    <location>
        <begin position="77"/>
        <end position="114"/>
    </location>
</feature>
<keyword evidence="17" id="KW-1185">Reference proteome</keyword>
<dbReference type="InterPro" id="IPR036388">
    <property type="entry name" value="WH-like_DNA-bd_sf"/>
</dbReference>